<dbReference type="InterPro" id="IPR039884">
    <property type="entry name" value="R3HC1/R3HCL"/>
</dbReference>
<evidence type="ECO:0000313" key="2">
    <source>
        <dbReference type="EMBL" id="VVB16872.1"/>
    </source>
</evidence>
<name>A0A565CTG2_9BRAS</name>
<dbReference type="GO" id="GO:0003676">
    <property type="term" value="F:nucleic acid binding"/>
    <property type="evidence" value="ECO:0007669"/>
    <property type="project" value="InterPro"/>
</dbReference>
<protein>
    <submittedName>
        <fullName evidence="2">Uncharacterized protein</fullName>
    </submittedName>
</protein>
<reference evidence="2" key="1">
    <citation type="submission" date="2019-07" db="EMBL/GenBank/DDBJ databases">
        <authorList>
            <person name="Dittberner H."/>
        </authorList>
    </citation>
    <scope>NUCLEOTIDE SEQUENCE [LARGE SCALE GENOMIC DNA]</scope>
</reference>
<accession>A0A565CTG2</accession>
<sequence length="392" mass="43306">MENKRTIEEDEIAEQGRVSEPNWSERVEDLVAAGDVTAAISFLESLVTNLQSRFGSSSSSSGDNHGGERTEFGLQLAAALSQLADLYSSQGLSLKSDEIHTRSSLIKQRALDCDLASSRGSGDAENRTSNGLNSDPNVSPANGKTKNSTKDSSNNSAAQDSSDDDWEALADREPSKLLSVEELPEISKLSVEEPKVQGPKRRGRGTFTYKRDMMYSDRDFCESRFEDSEDNDMSRDSEKSDESLKSKYGTRHVLVLAGFSPSLRTTDLEKLFEDFKDSGFIIRWVNDTTALAVFKTPSTALEACNRVQCSFTIRVLDDHDSLLSSISGKDLEPPSQRPKTSARTAQRLIAHSMGLKLPASGFGSRELREQEAARKNRIVTRQKQREDAWGDD</sequence>
<dbReference type="InterPro" id="IPR012677">
    <property type="entry name" value="Nucleotide-bd_a/b_plait_sf"/>
</dbReference>
<dbReference type="OrthoDB" id="5418203at2759"/>
<dbReference type="EMBL" id="CABITT030000008">
    <property type="protein sequence ID" value="VVB16872.1"/>
    <property type="molecule type" value="Genomic_DNA"/>
</dbReference>
<gene>
    <name evidence="2" type="ORF">ANE_LOCUS27316</name>
</gene>
<keyword evidence="3" id="KW-1185">Reference proteome</keyword>
<evidence type="ECO:0000313" key="3">
    <source>
        <dbReference type="Proteomes" id="UP000489600"/>
    </source>
</evidence>
<dbReference type="Proteomes" id="UP000489600">
    <property type="component" value="Unassembled WGS sequence"/>
</dbReference>
<feature type="region of interest" description="Disordered" evidence="1">
    <location>
        <begin position="1"/>
        <end position="20"/>
    </location>
</feature>
<organism evidence="2 3">
    <name type="scientific">Arabis nemorensis</name>
    <dbReference type="NCBI Taxonomy" id="586526"/>
    <lineage>
        <taxon>Eukaryota</taxon>
        <taxon>Viridiplantae</taxon>
        <taxon>Streptophyta</taxon>
        <taxon>Embryophyta</taxon>
        <taxon>Tracheophyta</taxon>
        <taxon>Spermatophyta</taxon>
        <taxon>Magnoliopsida</taxon>
        <taxon>eudicotyledons</taxon>
        <taxon>Gunneridae</taxon>
        <taxon>Pentapetalae</taxon>
        <taxon>rosids</taxon>
        <taxon>malvids</taxon>
        <taxon>Brassicales</taxon>
        <taxon>Brassicaceae</taxon>
        <taxon>Arabideae</taxon>
        <taxon>Arabis</taxon>
    </lineage>
</organism>
<dbReference type="InterPro" id="IPR035979">
    <property type="entry name" value="RBD_domain_sf"/>
</dbReference>
<feature type="compositionally biased region" description="Polar residues" evidence="1">
    <location>
        <begin position="127"/>
        <end position="140"/>
    </location>
</feature>
<dbReference type="SUPFAM" id="SSF54928">
    <property type="entry name" value="RNA-binding domain, RBD"/>
    <property type="match status" value="1"/>
</dbReference>
<proteinExistence type="predicted"/>
<feature type="region of interest" description="Disordered" evidence="1">
    <location>
        <begin position="360"/>
        <end position="392"/>
    </location>
</feature>
<comment type="caution">
    <text evidence="2">The sequence shown here is derived from an EMBL/GenBank/DDBJ whole genome shotgun (WGS) entry which is preliminary data.</text>
</comment>
<dbReference type="AlphaFoldDB" id="A0A565CTG2"/>
<dbReference type="PANTHER" id="PTHR21678:SF0">
    <property type="entry name" value="C3H1-TYPE DOMAIN-CONTAINING PROTEIN"/>
    <property type="match status" value="1"/>
</dbReference>
<feature type="compositionally biased region" description="Low complexity" evidence="1">
    <location>
        <begin position="142"/>
        <end position="160"/>
    </location>
</feature>
<dbReference type="Gene3D" id="3.30.70.330">
    <property type="match status" value="1"/>
</dbReference>
<feature type="region of interest" description="Disordered" evidence="1">
    <location>
        <begin position="116"/>
        <end position="168"/>
    </location>
</feature>
<evidence type="ECO:0000256" key="1">
    <source>
        <dbReference type="SAM" id="MobiDB-lite"/>
    </source>
</evidence>
<dbReference type="PANTHER" id="PTHR21678">
    <property type="entry name" value="GROWTH INHIBITION AND DIFFERENTIATION RELATED PROTEIN 88"/>
    <property type="match status" value="1"/>
</dbReference>
<feature type="compositionally biased region" description="Basic and acidic residues" evidence="1">
    <location>
        <begin position="365"/>
        <end position="374"/>
    </location>
</feature>
<feature type="compositionally biased region" description="Basic and acidic residues" evidence="1">
    <location>
        <begin position="383"/>
        <end position="392"/>
    </location>
</feature>